<organism evidence="1 2">
    <name type="scientific">Orchesella dallaii</name>
    <dbReference type="NCBI Taxonomy" id="48710"/>
    <lineage>
        <taxon>Eukaryota</taxon>
        <taxon>Metazoa</taxon>
        <taxon>Ecdysozoa</taxon>
        <taxon>Arthropoda</taxon>
        <taxon>Hexapoda</taxon>
        <taxon>Collembola</taxon>
        <taxon>Entomobryomorpha</taxon>
        <taxon>Entomobryoidea</taxon>
        <taxon>Orchesellidae</taxon>
        <taxon>Orchesellinae</taxon>
        <taxon>Orchesella</taxon>
    </lineage>
</organism>
<accession>A0ABP1S2N6</accession>
<gene>
    <name evidence="1" type="ORF">ODALV1_LOCUS28786</name>
</gene>
<reference evidence="1 2" key="1">
    <citation type="submission" date="2024-08" db="EMBL/GenBank/DDBJ databases">
        <authorList>
            <person name="Cucini C."/>
            <person name="Frati F."/>
        </authorList>
    </citation>
    <scope>NUCLEOTIDE SEQUENCE [LARGE SCALE GENOMIC DNA]</scope>
</reference>
<protein>
    <submittedName>
        <fullName evidence="1">Uncharacterized protein</fullName>
    </submittedName>
</protein>
<name>A0ABP1S2N6_9HEXA</name>
<evidence type="ECO:0000313" key="1">
    <source>
        <dbReference type="EMBL" id="CAL8141587.1"/>
    </source>
</evidence>
<dbReference type="EMBL" id="CAXLJM020000147">
    <property type="protein sequence ID" value="CAL8141587.1"/>
    <property type="molecule type" value="Genomic_DNA"/>
</dbReference>
<evidence type="ECO:0000313" key="2">
    <source>
        <dbReference type="Proteomes" id="UP001642540"/>
    </source>
</evidence>
<keyword evidence="2" id="KW-1185">Reference proteome</keyword>
<dbReference type="Proteomes" id="UP001642540">
    <property type="component" value="Unassembled WGS sequence"/>
</dbReference>
<proteinExistence type="predicted"/>
<sequence length="128" mass="14865">MEFAYAYRNYVEAGVMKAHLERHLKSHEIQDKIEERLENDFNRISQSQQQGHNPTVNLQDTEVNVNAQEISGELDIQETLETSMTLVPDNKDPAYDFDELAYDVIWIDSENFSTINATDWNLLGDEKK</sequence>
<comment type="caution">
    <text evidence="1">The sequence shown here is derived from an EMBL/GenBank/DDBJ whole genome shotgun (WGS) entry which is preliminary data.</text>
</comment>